<dbReference type="InterPro" id="IPR023011">
    <property type="entry name" value="ATP_synth_F0_asu_AS"/>
</dbReference>
<evidence type="ECO:0000256" key="3">
    <source>
        <dbReference type="ARBA" id="ARBA00022448"/>
    </source>
</evidence>
<comment type="subcellular location">
    <subcellularLocation>
        <location evidence="1">Membrane</location>
        <topology evidence="1">Multi-pass membrane protein</topology>
    </subcellularLocation>
    <subcellularLocation>
        <location evidence="11">Mitochondrion inner membrane</location>
        <topology evidence="11">Multi-pass membrane protein</topology>
    </subcellularLocation>
</comment>
<evidence type="ECO:0000256" key="1">
    <source>
        <dbReference type="ARBA" id="ARBA00004141"/>
    </source>
</evidence>
<evidence type="ECO:0000256" key="7">
    <source>
        <dbReference type="ARBA" id="ARBA00022989"/>
    </source>
</evidence>
<reference evidence="13" key="1">
    <citation type="journal article" date="2020" name="Zool. J. Linn. Soc.">
        <title>Mitogenomic phylogeny and fossil-calibrated mutation rates for all F- and M-type mtDNA genes of the largest freshwater mussel family, the Unionidae (Bivalvia).</title>
        <authorList>
            <person name="Zieritz A."/>
            <person name="Froufe E."/>
            <person name="Bolotov I."/>
            <person name="Goncalves D.V."/>
            <person name="Aldridge D.C."/>
            <person name="Bogan A.E."/>
            <person name="Gan H.M."/>
            <person name="Gomes-Dos-Santos A."/>
            <person name="Sousa R."/>
            <person name="Teixeira A."/>
            <person name="Varandas S."/>
            <person name="Zanatta D."/>
            <person name="Lopes-Lima M."/>
        </authorList>
    </citation>
    <scope>NUCLEOTIDE SEQUENCE</scope>
    <source>
        <strain evidence="13">PhySup_M</strain>
    </source>
</reference>
<keyword evidence="9 12" id="KW-0472">Membrane</keyword>
<dbReference type="EMBL" id="MW242815">
    <property type="protein sequence ID" value="QTA71674.1"/>
    <property type="molecule type" value="Genomic_DNA"/>
</dbReference>
<accession>A0A8A3WFR0</accession>
<sequence length="231" mass="25617">MLMDIFSSLDFYYVLESPVKTIACLSYLGFIVSNLILWPMKGGFWVSTSGQSCVVFSIMKEIFRIVVDSKGSQFGGFSIGCISIFWVLVGLNFGGMIPASCGMSSHLSVSFSLALFWWAWCVLSACVFDWKGFLGHLLPLGTPFLLCPLLVLIETVSILIRPVTLAIRLAANITMGHLVLELLSELLRNYPFSKWNVIIGAYILFEFFVCSLQAYVFTLLGSLYSGDHPKG</sequence>
<dbReference type="AlphaFoldDB" id="A0A8A3WFR0"/>
<dbReference type="PANTHER" id="PTHR11410">
    <property type="entry name" value="ATP SYNTHASE SUBUNIT A"/>
    <property type="match status" value="1"/>
</dbReference>
<comment type="similarity">
    <text evidence="2">Belongs to the ATPase A chain family.</text>
</comment>
<dbReference type="Gene3D" id="1.20.120.220">
    <property type="entry name" value="ATP synthase, F0 complex, subunit A"/>
    <property type="match status" value="1"/>
</dbReference>
<evidence type="ECO:0000256" key="4">
    <source>
        <dbReference type="ARBA" id="ARBA00022547"/>
    </source>
</evidence>
<dbReference type="CDD" id="cd00310">
    <property type="entry name" value="ATP-synt_Fo_a_6"/>
    <property type="match status" value="1"/>
</dbReference>
<feature type="transmembrane region" description="Helical" evidence="12">
    <location>
        <begin position="21"/>
        <end position="38"/>
    </location>
</feature>
<feature type="transmembrane region" description="Helical" evidence="12">
    <location>
        <begin position="75"/>
        <end position="97"/>
    </location>
</feature>
<proteinExistence type="inferred from homology"/>
<keyword evidence="7 12" id="KW-1133">Transmembrane helix</keyword>
<evidence type="ECO:0000256" key="6">
    <source>
        <dbReference type="ARBA" id="ARBA00022781"/>
    </source>
</evidence>
<dbReference type="NCBIfam" id="TIGR01131">
    <property type="entry name" value="ATP_synt_6_or_A"/>
    <property type="match status" value="1"/>
</dbReference>
<evidence type="ECO:0000256" key="10">
    <source>
        <dbReference type="ARBA" id="ARBA00023310"/>
    </source>
</evidence>
<evidence type="ECO:0000256" key="12">
    <source>
        <dbReference type="SAM" id="Phobius"/>
    </source>
</evidence>
<keyword evidence="3" id="KW-0813">Transport</keyword>
<dbReference type="PRINTS" id="PR00123">
    <property type="entry name" value="ATPASEA"/>
</dbReference>
<protein>
    <recommendedName>
        <fullName evidence="11">ATP synthase subunit a</fullName>
    </recommendedName>
</protein>
<evidence type="ECO:0000256" key="5">
    <source>
        <dbReference type="ARBA" id="ARBA00022692"/>
    </source>
</evidence>
<keyword evidence="5 12" id="KW-0812">Transmembrane</keyword>
<dbReference type="Pfam" id="PF00119">
    <property type="entry name" value="ATP-synt_A"/>
    <property type="match status" value="1"/>
</dbReference>
<dbReference type="PROSITE" id="PS00449">
    <property type="entry name" value="ATPASE_A"/>
    <property type="match status" value="1"/>
</dbReference>
<gene>
    <name evidence="13" type="primary">atp6-0</name>
</gene>
<dbReference type="GO" id="GO:0045259">
    <property type="term" value="C:proton-transporting ATP synthase complex"/>
    <property type="evidence" value="ECO:0007669"/>
    <property type="project" value="UniProtKB-KW"/>
</dbReference>
<dbReference type="PANTHER" id="PTHR11410:SF0">
    <property type="entry name" value="ATP SYNTHASE SUBUNIT A"/>
    <property type="match status" value="1"/>
</dbReference>
<dbReference type="InterPro" id="IPR045083">
    <property type="entry name" value="ATP_synth_F0_asu_bact/mt"/>
</dbReference>
<keyword evidence="6" id="KW-0375">Hydrogen ion transport</keyword>
<dbReference type="SUPFAM" id="SSF81336">
    <property type="entry name" value="F1F0 ATP synthase subunit A"/>
    <property type="match status" value="1"/>
</dbReference>
<evidence type="ECO:0000256" key="11">
    <source>
        <dbReference type="RuleBase" id="RU004450"/>
    </source>
</evidence>
<keyword evidence="10" id="KW-0066">ATP synthesis</keyword>
<keyword evidence="13" id="KW-0496">Mitochondrion</keyword>
<organism evidence="13">
    <name type="scientific">Physunio superbus</name>
    <dbReference type="NCBI Taxonomy" id="2494254"/>
    <lineage>
        <taxon>Eukaryota</taxon>
        <taxon>Metazoa</taxon>
        <taxon>Spiralia</taxon>
        <taxon>Lophotrochozoa</taxon>
        <taxon>Mollusca</taxon>
        <taxon>Bivalvia</taxon>
        <taxon>Autobranchia</taxon>
        <taxon>Heteroconchia</taxon>
        <taxon>Palaeoheterodonta</taxon>
        <taxon>Unionida</taxon>
        <taxon>Unionoidea</taxon>
        <taxon>Unionidae</taxon>
        <taxon>Gonideinae</taxon>
        <taxon>Physunio</taxon>
    </lineage>
</organism>
<dbReference type="GO" id="GO:0005743">
    <property type="term" value="C:mitochondrial inner membrane"/>
    <property type="evidence" value="ECO:0007669"/>
    <property type="project" value="UniProtKB-SubCell"/>
</dbReference>
<geneLocation type="mitochondrion" evidence="13"/>
<keyword evidence="8" id="KW-0406">Ion transport</keyword>
<keyword evidence="4" id="KW-0138">CF(0)</keyword>
<feature type="transmembrane region" description="Helical" evidence="12">
    <location>
        <begin position="109"/>
        <end position="130"/>
    </location>
</feature>
<evidence type="ECO:0000313" key="13">
    <source>
        <dbReference type="EMBL" id="QTA71674.1"/>
    </source>
</evidence>
<evidence type="ECO:0000256" key="9">
    <source>
        <dbReference type="ARBA" id="ARBA00023136"/>
    </source>
</evidence>
<dbReference type="InterPro" id="IPR035908">
    <property type="entry name" value="F0_ATP_A_sf"/>
</dbReference>
<feature type="transmembrane region" description="Helical" evidence="12">
    <location>
        <begin position="137"/>
        <end position="159"/>
    </location>
</feature>
<dbReference type="InterPro" id="IPR000568">
    <property type="entry name" value="ATP_synth_F0_asu"/>
</dbReference>
<evidence type="ECO:0000256" key="2">
    <source>
        <dbReference type="ARBA" id="ARBA00006810"/>
    </source>
</evidence>
<evidence type="ECO:0000256" key="8">
    <source>
        <dbReference type="ARBA" id="ARBA00023065"/>
    </source>
</evidence>
<feature type="transmembrane region" description="Helical" evidence="12">
    <location>
        <begin position="195"/>
        <end position="217"/>
    </location>
</feature>
<name>A0A8A3WFR0_9BIVA</name>
<dbReference type="GO" id="GO:0046933">
    <property type="term" value="F:proton-transporting ATP synthase activity, rotational mechanism"/>
    <property type="evidence" value="ECO:0007669"/>
    <property type="project" value="TreeGrafter"/>
</dbReference>